<name>A0ABR1KDH2_9PEZI</name>
<evidence type="ECO:0000256" key="1">
    <source>
        <dbReference type="SAM" id="MobiDB-lite"/>
    </source>
</evidence>
<feature type="compositionally biased region" description="Basic and acidic residues" evidence="1">
    <location>
        <begin position="146"/>
        <end position="160"/>
    </location>
</feature>
<proteinExistence type="predicted"/>
<sequence length="160" mass="17962">MSRTWNTNSTASTRSSERYGLDEKDSSSILVYKYRGSLEVSSQEELSKTLDKDPNLRLTRKPIPRGDSRVEVKREDLWTDTEKSDFSYFPNSKSGLASICLPRSVWFKRLLFNQFPDLYIVSPETTPASSVNGSLESSQCSPSAASHDDAAHAARPPQHE</sequence>
<feature type="region of interest" description="Disordered" evidence="1">
    <location>
        <begin position="1"/>
        <end position="24"/>
    </location>
</feature>
<feature type="compositionally biased region" description="Basic and acidic residues" evidence="1">
    <location>
        <begin position="45"/>
        <end position="55"/>
    </location>
</feature>
<reference evidence="2 3" key="1">
    <citation type="submission" date="2024-04" db="EMBL/GenBank/DDBJ databases">
        <title>Phyllosticta paracitricarpa is synonymous to the EU quarantine fungus P. citricarpa based on phylogenomic analyses.</title>
        <authorList>
            <consortium name="Lawrence Berkeley National Laboratory"/>
            <person name="Van Ingen-Buijs V.A."/>
            <person name="Van Westerhoven A.C."/>
            <person name="Haridas S."/>
            <person name="Skiadas P."/>
            <person name="Martin F."/>
            <person name="Groenewald J.Z."/>
            <person name="Crous P.W."/>
            <person name="Seidl M.F."/>
        </authorList>
    </citation>
    <scope>NUCLEOTIDE SEQUENCE [LARGE SCALE GENOMIC DNA]</scope>
    <source>
        <strain evidence="2 3">CBS 123371</strain>
    </source>
</reference>
<feature type="compositionally biased region" description="Polar residues" evidence="1">
    <location>
        <begin position="1"/>
        <end position="14"/>
    </location>
</feature>
<feature type="region of interest" description="Disordered" evidence="1">
    <location>
        <begin position="43"/>
        <end position="67"/>
    </location>
</feature>
<organism evidence="2 3">
    <name type="scientific">Phyllosticta citriasiana</name>
    <dbReference type="NCBI Taxonomy" id="595635"/>
    <lineage>
        <taxon>Eukaryota</taxon>
        <taxon>Fungi</taxon>
        <taxon>Dikarya</taxon>
        <taxon>Ascomycota</taxon>
        <taxon>Pezizomycotina</taxon>
        <taxon>Dothideomycetes</taxon>
        <taxon>Dothideomycetes incertae sedis</taxon>
        <taxon>Botryosphaeriales</taxon>
        <taxon>Phyllostictaceae</taxon>
        <taxon>Phyllosticta</taxon>
    </lineage>
</organism>
<dbReference type="Proteomes" id="UP001363622">
    <property type="component" value="Unassembled WGS sequence"/>
</dbReference>
<protein>
    <submittedName>
        <fullName evidence="2">Uncharacterized protein</fullName>
    </submittedName>
</protein>
<feature type="compositionally biased region" description="Polar residues" evidence="1">
    <location>
        <begin position="126"/>
        <end position="142"/>
    </location>
</feature>
<dbReference type="EMBL" id="JBBPHU010000010">
    <property type="protein sequence ID" value="KAK7512826.1"/>
    <property type="molecule type" value="Genomic_DNA"/>
</dbReference>
<accession>A0ABR1KDH2</accession>
<evidence type="ECO:0000313" key="2">
    <source>
        <dbReference type="EMBL" id="KAK7512826.1"/>
    </source>
</evidence>
<keyword evidence="3" id="KW-1185">Reference proteome</keyword>
<gene>
    <name evidence="2" type="ORF">IWZ03DRAFT_39810</name>
</gene>
<evidence type="ECO:0000313" key="3">
    <source>
        <dbReference type="Proteomes" id="UP001363622"/>
    </source>
</evidence>
<feature type="compositionally biased region" description="Basic and acidic residues" evidence="1">
    <location>
        <begin position="15"/>
        <end position="24"/>
    </location>
</feature>
<feature type="region of interest" description="Disordered" evidence="1">
    <location>
        <begin position="126"/>
        <end position="160"/>
    </location>
</feature>
<comment type="caution">
    <text evidence="2">The sequence shown here is derived from an EMBL/GenBank/DDBJ whole genome shotgun (WGS) entry which is preliminary data.</text>
</comment>